<evidence type="ECO:0000256" key="2">
    <source>
        <dbReference type="ARBA" id="ARBA00022842"/>
    </source>
</evidence>
<keyword evidence="6" id="KW-1185">Reference proteome</keyword>
<dbReference type="InterPro" id="IPR029060">
    <property type="entry name" value="PIN-like_dom_sf"/>
</dbReference>
<protein>
    <recommendedName>
        <fullName evidence="4">XPG N-terminal domain-containing protein</fullName>
    </recommendedName>
</protein>
<dbReference type="GeneID" id="17274560"/>
<dbReference type="KEGG" id="ehx:EMIHUDRAFT_234220"/>
<dbReference type="InterPro" id="IPR006084">
    <property type="entry name" value="XPG/Rad2"/>
</dbReference>
<dbReference type="GO" id="GO:0046872">
    <property type="term" value="F:metal ion binding"/>
    <property type="evidence" value="ECO:0007669"/>
    <property type="project" value="UniProtKB-KW"/>
</dbReference>
<evidence type="ECO:0000259" key="4">
    <source>
        <dbReference type="SMART" id="SM00485"/>
    </source>
</evidence>
<organism evidence="5 6">
    <name type="scientific">Emiliania huxleyi (strain CCMP1516)</name>
    <dbReference type="NCBI Taxonomy" id="280463"/>
    <lineage>
        <taxon>Eukaryota</taxon>
        <taxon>Haptista</taxon>
        <taxon>Haptophyta</taxon>
        <taxon>Prymnesiophyceae</taxon>
        <taxon>Isochrysidales</taxon>
        <taxon>Noelaerhabdaceae</taxon>
        <taxon>Emiliania</taxon>
    </lineage>
</organism>
<keyword evidence="2" id="KW-0460">Magnesium</keyword>
<name>A0A0D3JZT0_EMIH1</name>
<dbReference type="PaxDb" id="2903-EOD29015"/>
<dbReference type="InterPro" id="IPR006085">
    <property type="entry name" value="XPG_DNA_repair_N"/>
</dbReference>
<dbReference type="Proteomes" id="UP000013827">
    <property type="component" value="Unassembled WGS sequence"/>
</dbReference>
<dbReference type="EnsemblProtists" id="EOD29015">
    <property type="protein sequence ID" value="EOD29015"/>
    <property type="gene ID" value="EMIHUDRAFT_234220"/>
</dbReference>
<keyword evidence="1" id="KW-0479">Metal-binding</keyword>
<dbReference type="HOGENOM" id="CLU_1869017_0_0_1"/>
<evidence type="ECO:0000313" key="6">
    <source>
        <dbReference type="Proteomes" id="UP000013827"/>
    </source>
</evidence>
<accession>A0A0D3JZT0</accession>
<dbReference type="RefSeq" id="XP_005781444.1">
    <property type="nucleotide sequence ID" value="XM_005781387.1"/>
</dbReference>
<dbReference type="eggNOG" id="KOG2518">
    <property type="taxonomic scope" value="Eukaryota"/>
</dbReference>
<dbReference type="SUPFAM" id="SSF88723">
    <property type="entry name" value="PIN domain-like"/>
    <property type="match status" value="1"/>
</dbReference>
<reference evidence="5" key="2">
    <citation type="submission" date="2024-10" db="UniProtKB">
        <authorList>
            <consortium name="EnsemblProtists"/>
        </authorList>
    </citation>
    <scope>IDENTIFICATION</scope>
</reference>
<sequence>MGVTGFSALLKHAAVPTPLTQFAGKRLAVDGNVWLHRGTYSCALQLVSGEATSGHIRYCRKLAELLVSANCRVLVVFDGRPLPGGRRGGRAGCADGRSEEDGFFGEDFFGEGGAAGEPPPPSPLAGGGLESPGVQCV</sequence>
<evidence type="ECO:0000256" key="1">
    <source>
        <dbReference type="ARBA" id="ARBA00022723"/>
    </source>
</evidence>
<dbReference type="AlphaFoldDB" id="A0A0D3JZT0"/>
<dbReference type="GO" id="GO:0017108">
    <property type="term" value="F:5'-flap endonuclease activity"/>
    <property type="evidence" value="ECO:0007669"/>
    <property type="project" value="TreeGrafter"/>
</dbReference>
<dbReference type="PANTHER" id="PTHR11081">
    <property type="entry name" value="FLAP ENDONUCLEASE FAMILY MEMBER"/>
    <property type="match status" value="1"/>
</dbReference>
<feature type="region of interest" description="Disordered" evidence="3">
    <location>
        <begin position="85"/>
        <end position="137"/>
    </location>
</feature>
<reference evidence="6" key="1">
    <citation type="journal article" date="2013" name="Nature">
        <title>Pan genome of the phytoplankton Emiliania underpins its global distribution.</title>
        <authorList>
            <person name="Read B.A."/>
            <person name="Kegel J."/>
            <person name="Klute M.J."/>
            <person name="Kuo A."/>
            <person name="Lefebvre S.C."/>
            <person name="Maumus F."/>
            <person name="Mayer C."/>
            <person name="Miller J."/>
            <person name="Monier A."/>
            <person name="Salamov A."/>
            <person name="Young J."/>
            <person name="Aguilar M."/>
            <person name="Claverie J.M."/>
            <person name="Frickenhaus S."/>
            <person name="Gonzalez K."/>
            <person name="Herman E.K."/>
            <person name="Lin Y.C."/>
            <person name="Napier J."/>
            <person name="Ogata H."/>
            <person name="Sarno A.F."/>
            <person name="Shmutz J."/>
            <person name="Schroeder D."/>
            <person name="de Vargas C."/>
            <person name="Verret F."/>
            <person name="von Dassow P."/>
            <person name="Valentin K."/>
            <person name="Van de Peer Y."/>
            <person name="Wheeler G."/>
            <person name="Dacks J.B."/>
            <person name="Delwiche C.F."/>
            <person name="Dyhrman S.T."/>
            <person name="Glockner G."/>
            <person name="John U."/>
            <person name="Richards T."/>
            <person name="Worden A.Z."/>
            <person name="Zhang X."/>
            <person name="Grigoriev I.V."/>
            <person name="Allen A.E."/>
            <person name="Bidle K."/>
            <person name="Borodovsky M."/>
            <person name="Bowler C."/>
            <person name="Brownlee C."/>
            <person name="Cock J.M."/>
            <person name="Elias M."/>
            <person name="Gladyshev V.N."/>
            <person name="Groth M."/>
            <person name="Guda C."/>
            <person name="Hadaegh A."/>
            <person name="Iglesias-Rodriguez M.D."/>
            <person name="Jenkins J."/>
            <person name="Jones B.M."/>
            <person name="Lawson T."/>
            <person name="Leese F."/>
            <person name="Lindquist E."/>
            <person name="Lobanov A."/>
            <person name="Lomsadze A."/>
            <person name="Malik S.B."/>
            <person name="Marsh M.E."/>
            <person name="Mackinder L."/>
            <person name="Mock T."/>
            <person name="Mueller-Roeber B."/>
            <person name="Pagarete A."/>
            <person name="Parker M."/>
            <person name="Probert I."/>
            <person name="Quesneville H."/>
            <person name="Raines C."/>
            <person name="Rensing S.A."/>
            <person name="Riano-Pachon D.M."/>
            <person name="Richier S."/>
            <person name="Rokitta S."/>
            <person name="Shiraiwa Y."/>
            <person name="Soanes D.M."/>
            <person name="van der Giezen M."/>
            <person name="Wahlund T.M."/>
            <person name="Williams B."/>
            <person name="Wilson W."/>
            <person name="Wolfe G."/>
            <person name="Wurch L.L."/>
        </authorList>
    </citation>
    <scope>NUCLEOTIDE SEQUENCE</scope>
</reference>
<feature type="domain" description="XPG N-terminal" evidence="4">
    <location>
        <begin position="1"/>
        <end position="100"/>
    </location>
</feature>
<dbReference type="PANTHER" id="PTHR11081:SF9">
    <property type="entry name" value="FLAP ENDONUCLEASE 1"/>
    <property type="match status" value="1"/>
</dbReference>
<proteinExistence type="predicted"/>
<dbReference type="STRING" id="2903.R1EQZ8"/>
<dbReference type="Pfam" id="PF00752">
    <property type="entry name" value="XPG_N"/>
    <property type="match status" value="1"/>
</dbReference>
<evidence type="ECO:0000256" key="3">
    <source>
        <dbReference type="SAM" id="MobiDB-lite"/>
    </source>
</evidence>
<evidence type="ECO:0000313" key="5">
    <source>
        <dbReference type="EnsemblProtists" id="EOD29015"/>
    </source>
</evidence>
<dbReference type="SMART" id="SM00485">
    <property type="entry name" value="XPGN"/>
    <property type="match status" value="1"/>
</dbReference>
<dbReference type="Gene3D" id="3.40.50.1010">
    <property type="entry name" value="5'-nuclease"/>
    <property type="match status" value="1"/>
</dbReference>